<dbReference type="PANTHER" id="PTHR43133">
    <property type="entry name" value="RNA POLYMERASE ECF-TYPE SIGMA FACTO"/>
    <property type="match status" value="1"/>
</dbReference>
<dbReference type="SUPFAM" id="SSF88659">
    <property type="entry name" value="Sigma3 and sigma4 domains of RNA polymerase sigma factors"/>
    <property type="match status" value="1"/>
</dbReference>
<dbReference type="InterPro" id="IPR013249">
    <property type="entry name" value="RNA_pol_sigma70_r4_t2"/>
</dbReference>
<name>A0A3B0X4Z9_9ZZZZ</name>
<evidence type="ECO:0000313" key="8">
    <source>
        <dbReference type="EMBL" id="VAW59670.1"/>
    </source>
</evidence>
<dbReference type="CDD" id="cd06171">
    <property type="entry name" value="Sigma70_r4"/>
    <property type="match status" value="1"/>
</dbReference>
<dbReference type="SUPFAM" id="SSF88946">
    <property type="entry name" value="Sigma2 domain of RNA polymerase sigma factors"/>
    <property type="match status" value="1"/>
</dbReference>
<sequence>MEPFRPSHRVKVMQTIKTWPFGQSKQTQFETLMKPHLKQLYSLAYRFTGQRADAEDLVQDVLLKLFPRLAEMQEIEKLSPWLARVLYRHFIDKARSKQRSPLHLITEDNDTHLDTCTSAHLDPADMKDTAILQERLQHALNSLNEDQRILVILHDVEGYTLQEIHTMYDVSIGTLKSRINRARTRLRECLKNKEPFANRERVYK</sequence>
<gene>
    <name evidence="8" type="ORF">MNBD_GAMMA08-1382</name>
</gene>
<dbReference type="EMBL" id="UOFH01000094">
    <property type="protein sequence ID" value="VAW59670.1"/>
    <property type="molecule type" value="Genomic_DNA"/>
</dbReference>
<evidence type="ECO:0000256" key="1">
    <source>
        <dbReference type="ARBA" id="ARBA00010641"/>
    </source>
</evidence>
<dbReference type="InterPro" id="IPR013324">
    <property type="entry name" value="RNA_pol_sigma_r3/r4-like"/>
</dbReference>
<evidence type="ECO:0000256" key="5">
    <source>
        <dbReference type="ARBA" id="ARBA00023163"/>
    </source>
</evidence>
<feature type="domain" description="RNA polymerase sigma factor 70 region 4 type 2" evidence="7">
    <location>
        <begin position="134"/>
        <end position="186"/>
    </location>
</feature>
<evidence type="ECO:0000256" key="2">
    <source>
        <dbReference type="ARBA" id="ARBA00023015"/>
    </source>
</evidence>
<organism evidence="8">
    <name type="scientific">hydrothermal vent metagenome</name>
    <dbReference type="NCBI Taxonomy" id="652676"/>
    <lineage>
        <taxon>unclassified sequences</taxon>
        <taxon>metagenomes</taxon>
        <taxon>ecological metagenomes</taxon>
    </lineage>
</organism>
<evidence type="ECO:0000259" key="7">
    <source>
        <dbReference type="Pfam" id="PF08281"/>
    </source>
</evidence>
<keyword evidence="5" id="KW-0804">Transcription</keyword>
<dbReference type="Gene3D" id="1.10.1740.10">
    <property type="match status" value="1"/>
</dbReference>
<dbReference type="GO" id="GO:0016987">
    <property type="term" value="F:sigma factor activity"/>
    <property type="evidence" value="ECO:0007669"/>
    <property type="project" value="UniProtKB-KW"/>
</dbReference>
<dbReference type="InterPro" id="IPR007627">
    <property type="entry name" value="RNA_pol_sigma70_r2"/>
</dbReference>
<dbReference type="InterPro" id="IPR013325">
    <property type="entry name" value="RNA_pol_sigma_r2"/>
</dbReference>
<dbReference type="NCBIfam" id="TIGR02937">
    <property type="entry name" value="sigma70-ECF"/>
    <property type="match status" value="1"/>
</dbReference>
<proteinExistence type="inferred from homology"/>
<evidence type="ECO:0000259" key="6">
    <source>
        <dbReference type="Pfam" id="PF04542"/>
    </source>
</evidence>
<dbReference type="Pfam" id="PF04542">
    <property type="entry name" value="Sigma70_r2"/>
    <property type="match status" value="1"/>
</dbReference>
<dbReference type="InterPro" id="IPR039425">
    <property type="entry name" value="RNA_pol_sigma-70-like"/>
</dbReference>
<evidence type="ECO:0000256" key="4">
    <source>
        <dbReference type="ARBA" id="ARBA00023125"/>
    </source>
</evidence>
<dbReference type="AlphaFoldDB" id="A0A3B0X4Z9"/>
<feature type="domain" description="RNA polymerase sigma-70 region 2" evidence="6">
    <location>
        <begin position="32"/>
        <end position="99"/>
    </location>
</feature>
<keyword evidence="2" id="KW-0805">Transcription regulation</keyword>
<accession>A0A3B0X4Z9</accession>
<dbReference type="GO" id="GO:0006352">
    <property type="term" value="P:DNA-templated transcription initiation"/>
    <property type="evidence" value="ECO:0007669"/>
    <property type="project" value="InterPro"/>
</dbReference>
<dbReference type="InterPro" id="IPR036388">
    <property type="entry name" value="WH-like_DNA-bd_sf"/>
</dbReference>
<dbReference type="Gene3D" id="1.10.10.10">
    <property type="entry name" value="Winged helix-like DNA-binding domain superfamily/Winged helix DNA-binding domain"/>
    <property type="match status" value="1"/>
</dbReference>
<keyword evidence="3" id="KW-0731">Sigma factor</keyword>
<comment type="similarity">
    <text evidence="1">Belongs to the sigma-70 factor family. ECF subfamily.</text>
</comment>
<dbReference type="PANTHER" id="PTHR43133:SF8">
    <property type="entry name" value="RNA POLYMERASE SIGMA FACTOR HI_1459-RELATED"/>
    <property type="match status" value="1"/>
</dbReference>
<dbReference type="Pfam" id="PF08281">
    <property type="entry name" value="Sigma70_r4_2"/>
    <property type="match status" value="1"/>
</dbReference>
<dbReference type="InterPro" id="IPR014284">
    <property type="entry name" value="RNA_pol_sigma-70_dom"/>
</dbReference>
<dbReference type="GO" id="GO:0003677">
    <property type="term" value="F:DNA binding"/>
    <property type="evidence" value="ECO:0007669"/>
    <property type="project" value="UniProtKB-KW"/>
</dbReference>
<evidence type="ECO:0008006" key="9">
    <source>
        <dbReference type="Google" id="ProtNLM"/>
    </source>
</evidence>
<evidence type="ECO:0000256" key="3">
    <source>
        <dbReference type="ARBA" id="ARBA00023082"/>
    </source>
</evidence>
<reference evidence="8" key="1">
    <citation type="submission" date="2018-06" db="EMBL/GenBank/DDBJ databases">
        <authorList>
            <person name="Zhirakovskaya E."/>
        </authorList>
    </citation>
    <scope>NUCLEOTIDE SEQUENCE</scope>
</reference>
<keyword evidence="4" id="KW-0238">DNA-binding</keyword>
<protein>
    <recommendedName>
        <fullName evidence="9">RNA polymerase sigma factor</fullName>
    </recommendedName>
</protein>